<dbReference type="EMBL" id="WXYO01000005">
    <property type="protein sequence ID" value="NAS12802.1"/>
    <property type="molecule type" value="Genomic_DNA"/>
</dbReference>
<comment type="caution">
    <text evidence="2">The sequence shown here is derived from an EMBL/GenBank/DDBJ whole genome shotgun (WGS) entry which is preliminary data.</text>
</comment>
<gene>
    <name evidence="2" type="ORF">GTQ38_12355</name>
</gene>
<dbReference type="Gene3D" id="1.10.260.40">
    <property type="entry name" value="lambda repressor-like DNA-binding domains"/>
    <property type="match status" value="1"/>
</dbReference>
<dbReference type="CDD" id="cd00093">
    <property type="entry name" value="HTH_XRE"/>
    <property type="match status" value="1"/>
</dbReference>
<dbReference type="InterPro" id="IPR010982">
    <property type="entry name" value="Lambda_DNA-bd_dom_sf"/>
</dbReference>
<proteinExistence type="predicted"/>
<evidence type="ECO:0000313" key="2">
    <source>
        <dbReference type="EMBL" id="NAS12802.1"/>
    </source>
</evidence>
<dbReference type="RefSeq" id="WP_161435829.1">
    <property type="nucleotide sequence ID" value="NZ_WXYO01000005.1"/>
</dbReference>
<dbReference type="SUPFAM" id="SSF47413">
    <property type="entry name" value="lambda repressor-like DNA-binding domains"/>
    <property type="match status" value="1"/>
</dbReference>
<reference evidence="2 3" key="1">
    <citation type="submission" date="2020-01" db="EMBL/GenBank/DDBJ databases">
        <title>Bacteria diversity of Porities sp.</title>
        <authorList>
            <person name="Wang G."/>
        </authorList>
    </citation>
    <scope>NUCLEOTIDE SEQUENCE [LARGE SCALE GENOMIC DNA]</scope>
    <source>
        <strain evidence="2 3">R33</strain>
    </source>
</reference>
<feature type="domain" description="HTH cro/C1-type" evidence="1">
    <location>
        <begin position="10"/>
        <end position="42"/>
    </location>
</feature>
<dbReference type="PROSITE" id="PS50943">
    <property type="entry name" value="HTH_CROC1"/>
    <property type="match status" value="1"/>
</dbReference>
<protein>
    <submittedName>
        <fullName evidence="2">Helix-turn-helix domain-containing protein</fullName>
    </submittedName>
</protein>
<organism evidence="2 3">
    <name type="scientific">Poritiphilus flavus</name>
    <dbReference type="NCBI Taxonomy" id="2697053"/>
    <lineage>
        <taxon>Bacteria</taxon>
        <taxon>Pseudomonadati</taxon>
        <taxon>Bacteroidota</taxon>
        <taxon>Flavobacteriia</taxon>
        <taxon>Flavobacteriales</taxon>
        <taxon>Flavobacteriaceae</taxon>
        <taxon>Poritiphilus</taxon>
    </lineage>
</organism>
<accession>A0A6L9EDU9</accession>
<dbReference type="Proteomes" id="UP000475249">
    <property type="component" value="Unassembled WGS sequence"/>
</dbReference>
<dbReference type="Pfam" id="PF01381">
    <property type="entry name" value="HTH_3"/>
    <property type="match status" value="1"/>
</dbReference>
<sequence>MTSEEAIYFRKKLGLTQKELCAVVGYSVGTVKRWENGTIKVPRPVEIIFGYIQKYEMGPLPELVKSLDNYVELRIQEENELIWKQLNIFRKRLKEQDQEKLDSGKNIRQSF</sequence>
<evidence type="ECO:0000313" key="3">
    <source>
        <dbReference type="Proteomes" id="UP000475249"/>
    </source>
</evidence>
<evidence type="ECO:0000259" key="1">
    <source>
        <dbReference type="PROSITE" id="PS50943"/>
    </source>
</evidence>
<name>A0A6L9EDU9_9FLAO</name>
<dbReference type="InterPro" id="IPR001387">
    <property type="entry name" value="Cro/C1-type_HTH"/>
</dbReference>
<dbReference type="AlphaFoldDB" id="A0A6L9EDU9"/>
<dbReference type="GO" id="GO:0003677">
    <property type="term" value="F:DNA binding"/>
    <property type="evidence" value="ECO:0007669"/>
    <property type="project" value="InterPro"/>
</dbReference>
<keyword evidence="3" id="KW-1185">Reference proteome</keyword>